<feature type="compositionally biased region" description="Basic residues" evidence="3">
    <location>
        <begin position="1"/>
        <end position="10"/>
    </location>
</feature>
<proteinExistence type="predicted"/>
<keyword evidence="2" id="KW-0539">Nucleus</keyword>
<dbReference type="STRING" id="105785.A0A2J7RR01"/>
<accession>A0A2J7RR01</accession>
<name>A0A2J7RR01_9NEOP</name>
<evidence type="ECO:0000256" key="3">
    <source>
        <dbReference type="SAM" id="MobiDB-lite"/>
    </source>
</evidence>
<dbReference type="OrthoDB" id="5376140at2759"/>
<gene>
    <name evidence="5" type="ORF">B7P43_G14899</name>
</gene>
<dbReference type="PROSITE" id="PS50013">
    <property type="entry name" value="CHROMO_2"/>
    <property type="match status" value="2"/>
</dbReference>
<dbReference type="SMART" id="SM00298">
    <property type="entry name" value="CHROMO"/>
    <property type="match status" value="2"/>
</dbReference>
<evidence type="ECO:0000313" key="6">
    <source>
        <dbReference type="Proteomes" id="UP000235965"/>
    </source>
</evidence>
<dbReference type="GO" id="GO:0005634">
    <property type="term" value="C:nucleus"/>
    <property type="evidence" value="ECO:0007669"/>
    <property type="project" value="UniProtKB-SubCell"/>
</dbReference>
<dbReference type="Gene3D" id="2.40.50.40">
    <property type="match status" value="2"/>
</dbReference>
<feature type="region of interest" description="Disordered" evidence="3">
    <location>
        <begin position="1"/>
        <end position="104"/>
    </location>
</feature>
<dbReference type="EMBL" id="NEVH01000613">
    <property type="protein sequence ID" value="PNF43253.1"/>
    <property type="molecule type" value="Genomic_DNA"/>
</dbReference>
<dbReference type="InParanoid" id="A0A2J7RR01"/>
<dbReference type="InterPro" id="IPR051219">
    <property type="entry name" value="Heterochromatin_chromo-domain"/>
</dbReference>
<feature type="compositionally biased region" description="Basic residues" evidence="3">
    <location>
        <begin position="46"/>
        <end position="59"/>
    </location>
</feature>
<dbReference type="AlphaFoldDB" id="A0A2J7RR01"/>
<dbReference type="FunCoup" id="A0A2J7RR01">
    <property type="interactions" value="2"/>
</dbReference>
<feature type="compositionally biased region" description="Basic and acidic residues" evidence="3">
    <location>
        <begin position="136"/>
        <end position="153"/>
    </location>
</feature>
<feature type="compositionally biased region" description="Basic and acidic residues" evidence="3">
    <location>
        <begin position="165"/>
        <end position="180"/>
    </location>
</feature>
<dbReference type="Proteomes" id="UP000235965">
    <property type="component" value="Unassembled WGS sequence"/>
</dbReference>
<feature type="region of interest" description="Disordered" evidence="3">
    <location>
        <begin position="136"/>
        <end position="180"/>
    </location>
</feature>
<feature type="region of interest" description="Disordered" evidence="3">
    <location>
        <begin position="257"/>
        <end position="281"/>
    </location>
</feature>
<comment type="caution">
    <text evidence="5">The sequence shown here is derived from an EMBL/GenBank/DDBJ whole genome shotgun (WGS) entry which is preliminary data.</text>
</comment>
<evidence type="ECO:0000256" key="1">
    <source>
        <dbReference type="ARBA" id="ARBA00004123"/>
    </source>
</evidence>
<evidence type="ECO:0000256" key="2">
    <source>
        <dbReference type="ARBA" id="ARBA00023242"/>
    </source>
</evidence>
<dbReference type="InterPro" id="IPR023780">
    <property type="entry name" value="Chromo_domain"/>
</dbReference>
<evidence type="ECO:0000259" key="4">
    <source>
        <dbReference type="PROSITE" id="PS50013"/>
    </source>
</evidence>
<sequence>MRRLSMKSKKGKAESSDSEGTHEDEVESRDDAPSEHESAADEGAKFKSKRKSRHAKKKGNNAGSEDGGTESKKRKRSVAGNEKAEAVEYEVESIEDMKQSQGKRQFKIRWKGYEPDNDTWENEEDLSCPNLIKSFLEKNRSERSNESKVEKQVGRGANSRTPKKTKTEEAKGNERETNDREYEVDKVMEVHFKKNGSREFLIHWKGFSHKDDTWEPEKNLNCPDLIEKFMEKVNKAKSSAARELRANPQHTDRFTLNMSQAGRRLSRRNQGKQRATYHGYM</sequence>
<dbReference type="GO" id="GO:0005694">
    <property type="term" value="C:chromosome"/>
    <property type="evidence" value="ECO:0007669"/>
    <property type="project" value="UniProtKB-ARBA"/>
</dbReference>
<feature type="compositionally biased region" description="Basic and acidic residues" evidence="3">
    <location>
        <begin position="11"/>
        <end position="45"/>
    </location>
</feature>
<dbReference type="InterPro" id="IPR016197">
    <property type="entry name" value="Chromo-like_dom_sf"/>
</dbReference>
<keyword evidence="6" id="KW-1185">Reference proteome</keyword>
<dbReference type="SUPFAM" id="SSF54160">
    <property type="entry name" value="Chromo domain-like"/>
    <property type="match status" value="2"/>
</dbReference>
<dbReference type="PRINTS" id="PR00504">
    <property type="entry name" value="CHROMODOMAIN"/>
</dbReference>
<comment type="subcellular location">
    <subcellularLocation>
        <location evidence="1">Nucleus</location>
    </subcellularLocation>
</comment>
<organism evidence="5 6">
    <name type="scientific">Cryptotermes secundus</name>
    <dbReference type="NCBI Taxonomy" id="105785"/>
    <lineage>
        <taxon>Eukaryota</taxon>
        <taxon>Metazoa</taxon>
        <taxon>Ecdysozoa</taxon>
        <taxon>Arthropoda</taxon>
        <taxon>Hexapoda</taxon>
        <taxon>Insecta</taxon>
        <taxon>Pterygota</taxon>
        <taxon>Neoptera</taxon>
        <taxon>Polyneoptera</taxon>
        <taxon>Dictyoptera</taxon>
        <taxon>Blattodea</taxon>
        <taxon>Blattoidea</taxon>
        <taxon>Termitoidae</taxon>
        <taxon>Kalotermitidae</taxon>
        <taxon>Cryptotermitinae</taxon>
        <taxon>Cryptotermes</taxon>
    </lineage>
</organism>
<dbReference type="PROSITE" id="PS00598">
    <property type="entry name" value="CHROMO_1"/>
    <property type="match status" value="1"/>
</dbReference>
<feature type="domain" description="Chromo" evidence="4">
    <location>
        <begin position="89"/>
        <end position="147"/>
    </location>
</feature>
<feature type="domain" description="Chromo" evidence="4">
    <location>
        <begin position="182"/>
        <end position="241"/>
    </location>
</feature>
<dbReference type="PANTHER" id="PTHR22812">
    <property type="entry name" value="CHROMOBOX PROTEIN"/>
    <property type="match status" value="1"/>
</dbReference>
<dbReference type="Pfam" id="PF00385">
    <property type="entry name" value="Chromo"/>
    <property type="match status" value="2"/>
</dbReference>
<dbReference type="InterPro" id="IPR000953">
    <property type="entry name" value="Chromo/chromo_shadow_dom"/>
</dbReference>
<evidence type="ECO:0000313" key="5">
    <source>
        <dbReference type="EMBL" id="PNF43253.1"/>
    </source>
</evidence>
<dbReference type="CDD" id="cd00024">
    <property type="entry name" value="CD_CSD"/>
    <property type="match status" value="1"/>
</dbReference>
<protein>
    <recommendedName>
        <fullName evidence="4">Chromo domain-containing protein</fullName>
    </recommendedName>
</protein>
<reference evidence="5 6" key="1">
    <citation type="submission" date="2017-12" db="EMBL/GenBank/DDBJ databases">
        <title>Hemimetabolous genomes reveal molecular basis of termite eusociality.</title>
        <authorList>
            <person name="Harrison M.C."/>
            <person name="Jongepier E."/>
            <person name="Robertson H.M."/>
            <person name="Arning N."/>
            <person name="Bitard-Feildel T."/>
            <person name="Chao H."/>
            <person name="Childers C.P."/>
            <person name="Dinh H."/>
            <person name="Doddapaneni H."/>
            <person name="Dugan S."/>
            <person name="Gowin J."/>
            <person name="Greiner C."/>
            <person name="Han Y."/>
            <person name="Hu H."/>
            <person name="Hughes D.S.T."/>
            <person name="Huylmans A.-K."/>
            <person name="Kemena C."/>
            <person name="Kremer L.P.M."/>
            <person name="Lee S.L."/>
            <person name="Lopez-Ezquerra A."/>
            <person name="Mallet L."/>
            <person name="Monroy-Kuhn J.M."/>
            <person name="Moser A."/>
            <person name="Murali S.C."/>
            <person name="Muzny D.M."/>
            <person name="Otani S."/>
            <person name="Piulachs M.-D."/>
            <person name="Poelchau M."/>
            <person name="Qu J."/>
            <person name="Schaub F."/>
            <person name="Wada-Katsumata A."/>
            <person name="Worley K.C."/>
            <person name="Xie Q."/>
            <person name="Ylla G."/>
            <person name="Poulsen M."/>
            <person name="Gibbs R.A."/>
            <person name="Schal C."/>
            <person name="Richards S."/>
            <person name="Belles X."/>
            <person name="Korb J."/>
            <person name="Bornberg-Bauer E."/>
        </authorList>
    </citation>
    <scope>NUCLEOTIDE SEQUENCE [LARGE SCALE GENOMIC DNA]</scope>
    <source>
        <tissue evidence="5">Whole body</tissue>
    </source>
</reference>
<dbReference type="InterPro" id="IPR023779">
    <property type="entry name" value="Chromodomain_CS"/>
</dbReference>
<dbReference type="InterPro" id="IPR017984">
    <property type="entry name" value="Chromo_dom_subgr"/>
</dbReference>